<dbReference type="OrthoDB" id="9797348at2"/>
<evidence type="ECO:0008006" key="3">
    <source>
        <dbReference type="Google" id="ProtNLM"/>
    </source>
</evidence>
<sequence>MIRCERTEEPPNFDAEVRRPGNGWLEKNPHKRRPRDFWVVITSALAAAFKQRCAYSAIAIYDGQVDHFVSCHEDRSLAYEWSNYRYCSPSINSRKNRVRASELLDPCMIEDDWFELILPSLQLRVTERCPAEQRERANNAIARLGLRDGEPVIRYHRAWLEHYERNPSILDVLDEVDPLLARAIRKRDGL</sequence>
<dbReference type="STRING" id="54.SAMN02745121_00284"/>
<reference evidence="2" key="1">
    <citation type="submission" date="2016-10" db="EMBL/GenBank/DDBJ databases">
        <authorList>
            <person name="Varghese N."/>
            <person name="Submissions S."/>
        </authorList>
    </citation>
    <scope>NUCLEOTIDE SEQUENCE [LARGE SCALE GENOMIC DNA]</scope>
    <source>
        <strain evidence="2">ATCC 25963</strain>
    </source>
</reference>
<protein>
    <recommendedName>
        <fullName evidence="3">TIGR02646 family protein</fullName>
    </recommendedName>
</protein>
<name>A0A1I1SUK8_9BACT</name>
<dbReference type="AlphaFoldDB" id="A0A1I1SUK8"/>
<dbReference type="Proteomes" id="UP000199400">
    <property type="component" value="Unassembled WGS sequence"/>
</dbReference>
<dbReference type="EMBL" id="FOMX01000002">
    <property type="protein sequence ID" value="SFD50145.1"/>
    <property type="molecule type" value="Genomic_DNA"/>
</dbReference>
<dbReference type="RefSeq" id="WP_096333363.1">
    <property type="nucleotide sequence ID" value="NZ_FOMX01000002.1"/>
</dbReference>
<evidence type="ECO:0000313" key="2">
    <source>
        <dbReference type="Proteomes" id="UP000199400"/>
    </source>
</evidence>
<organism evidence="1 2">
    <name type="scientific">Nannocystis exedens</name>
    <dbReference type="NCBI Taxonomy" id="54"/>
    <lineage>
        <taxon>Bacteria</taxon>
        <taxon>Pseudomonadati</taxon>
        <taxon>Myxococcota</taxon>
        <taxon>Polyangia</taxon>
        <taxon>Nannocystales</taxon>
        <taxon>Nannocystaceae</taxon>
        <taxon>Nannocystis</taxon>
    </lineage>
</organism>
<keyword evidence="2" id="KW-1185">Reference proteome</keyword>
<evidence type="ECO:0000313" key="1">
    <source>
        <dbReference type="EMBL" id="SFD50145.1"/>
    </source>
</evidence>
<proteinExistence type="predicted"/>
<accession>A0A1I1SUK8</accession>
<gene>
    <name evidence="1" type="ORF">SAMN02745121_00284</name>
</gene>